<dbReference type="PIRSF" id="PIRSF000641">
    <property type="entry name" value="SRK"/>
    <property type="match status" value="1"/>
</dbReference>
<keyword evidence="8 17" id="KW-0418">Kinase</keyword>
<evidence type="ECO:0000256" key="20">
    <source>
        <dbReference type="SAM" id="SignalP"/>
    </source>
</evidence>
<keyword evidence="9 17" id="KW-0067">ATP-binding</keyword>
<keyword evidence="7 17" id="KW-0547">Nucleotide-binding</keyword>
<keyword evidence="3" id="KW-0245">EGF-like domain</keyword>
<dbReference type="PANTHER" id="PTHR47974:SF19">
    <property type="entry name" value="RECEPTOR-LIKE SERINE_THREONINE-PROTEIN KINASE"/>
    <property type="match status" value="1"/>
</dbReference>
<dbReference type="PROSITE" id="PS00108">
    <property type="entry name" value="PROTEIN_KINASE_ST"/>
    <property type="match status" value="1"/>
</dbReference>
<keyword evidence="11 19" id="KW-0472">Membrane</keyword>
<evidence type="ECO:0000256" key="13">
    <source>
        <dbReference type="ARBA" id="ARBA00023170"/>
    </source>
</evidence>
<comment type="catalytic activity">
    <reaction evidence="15 17">
        <text>L-threonyl-[protein] + ATP = O-phospho-L-threonyl-[protein] + ADP + H(+)</text>
        <dbReference type="Rhea" id="RHEA:46608"/>
        <dbReference type="Rhea" id="RHEA-COMP:11060"/>
        <dbReference type="Rhea" id="RHEA-COMP:11605"/>
        <dbReference type="ChEBI" id="CHEBI:15378"/>
        <dbReference type="ChEBI" id="CHEBI:30013"/>
        <dbReference type="ChEBI" id="CHEBI:30616"/>
        <dbReference type="ChEBI" id="CHEBI:61977"/>
        <dbReference type="ChEBI" id="CHEBI:456216"/>
        <dbReference type="EC" id="2.7.11.1"/>
    </reaction>
</comment>
<dbReference type="InterPro" id="IPR036426">
    <property type="entry name" value="Bulb-type_lectin_dom_sf"/>
</dbReference>
<dbReference type="Proteomes" id="UP000000768">
    <property type="component" value="Chromosome 1"/>
</dbReference>
<proteinExistence type="inferred from homology"/>
<gene>
    <name evidence="24" type="ORF">SORBI_3001G428900</name>
</gene>
<dbReference type="SUPFAM" id="SSF51110">
    <property type="entry name" value="alpha-D-mannose-specific plant lectins"/>
    <property type="match status" value="1"/>
</dbReference>
<feature type="chain" id="PRO_5008589855" description="Receptor-like serine/threonine-protein kinase" evidence="20">
    <location>
        <begin position="19"/>
        <end position="803"/>
    </location>
</feature>
<sequence>MCSWRHLALLFLLPCLFGRPSSSAAASDSLSAGDSLTGNRTLVSAGEKFELGFFSPAGNSTYYVGIWYKRIPGQTVVWVMNRDSPIADPSSAELTVAQDGSLLLLVVTGNRSKKTTVWSSNSTRPCDEGTAVAVLLDTGNLVLRGRCRRGGNSSAIIWQSFDHPTDTLVPGGWVGLNKSTGAYQALRSWRSATDPSTGLYMDRVDPHGSAQYVFLWNGTTVYHDIGAWNGRYFVPIPEMGTSPAKYTFVFVNSSDEVSYSFRVVDPSTVSRLVMSPHGQLTMYDWSDASGQWLLHWATPTSQCDVYSVCGPFGLCDVSSSQYCRCLPGFHPAAQGDWVNQLWSAGCARKTTLQCGGNASSTDGFLPLQNVQLPGPGSYSLVAAAGSSGDCASACLRNCSCTAYAYADSCLVWDGDLRNVQQLSVGDAGASTLFLRVAAADLVAANQRDGRFRIIGVSSAIALAILCLLLFVLARVRRRDETVHHDGSLIVFSYGYLAQCTKNYSQKVGMGSFGSVYRGTLPDHTVVAVKRLEGSAQGEKQFRTEVRTLGTIQHVNLVRLRGFCATRHERLLVYDYMPNGSLASVLSGHSFRLLDWRARFGIMAGVARGLAYLHEQCQERIVHCDVKPENILLDAGFCPKVADFGMAKLIGRDFSQALTTARGTVGYLAPEWILGLPITAKADVYSYGMMLLELISGRRNRDAAAPGGGGCYFPLWAATKVREGQFLALLDERLAGDADVEELGRACNVACWCIQQSEALRPTMWQVVQVLEGSLRVGTAPVPRFLEHLLVEDSCTSYNLELRV</sequence>
<dbReference type="InterPro" id="IPR001480">
    <property type="entry name" value="Bulb-type_lectin_dom"/>
</dbReference>
<dbReference type="Gramene" id="KXG39731">
    <property type="protein sequence ID" value="KXG39731"/>
    <property type="gene ID" value="SORBI_3001G428900"/>
</dbReference>
<dbReference type="InterPro" id="IPR011009">
    <property type="entry name" value="Kinase-like_dom_sf"/>
</dbReference>
<dbReference type="GO" id="GO:0051707">
    <property type="term" value="P:response to other organism"/>
    <property type="evidence" value="ECO:0007669"/>
    <property type="project" value="UniProtKB-ARBA"/>
</dbReference>
<reference evidence="24 25" key="1">
    <citation type="journal article" date="2009" name="Nature">
        <title>The Sorghum bicolor genome and the diversification of grasses.</title>
        <authorList>
            <person name="Paterson A.H."/>
            <person name="Bowers J.E."/>
            <person name="Bruggmann R."/>
            <person name="Dubchak I."/>
            <person name="Grimwood J."/>
            <person name="Gundlach H."/>
            <person name="Haberer G."/>
            <person name="Hellsten U."/>
            <person name="Mitros T."/>
            <person name="Poliakov A."/>
            <person name="Schmutz J."/>
            <person name="Spannagl M."/>
            <person name="Tang H."/>
            <person name="Wang X."/>
            <person name="Wicker T."/>
            <person name="Bharti A.K."/>
            <person name="Chapman J."/>
            <person name="Feltus F.A."/>
            <person name="Gowik U."/>
            <person name="Grigoriev I.V."/>
            <person name="Lyons E."/>
            <person name="Maher C.A."/>
            <person name="Martis M."/>
            <person name="Narechania A."/>
            <person name="Otillar R.P."/>
            <person name="Penning B.W."/>
            <person name="Salamov A.A."/>
            <person name="Wang Y."/>
            <person name="Zhang L."/>
            <person name="Carpita N.C."/>
            <person name="Freeling M."/>
            <person name="Gingle A.R."/>
            <person name="Hash C.T."/>
            <person name="Keller B."/>
            <person name="Klein P."/>
            <person name="Kresovich S."/>
            <person name="McCann M.C."/>
            <person name="Ming R."/>
            <person name="Peterson D.G."/>
            <person name="Mehboob-ur-Rahman"/>
            <person name="Ware D."/>
            <person name="Westhoff P."/>
            <person name="Mayer K.F."/>
            <person name="Messing J."/>
            <person name="Rokhsar D.S."/>
        </authorList>
    </citation>
    <scope>NUCLEOTIDE SEQUENCE [LARGE SCALE GENOMIC DNA]</scope>
    <source>
        <strain evidence="25">cv. BTx623</strain>
    </source>
</reference>
<dbReference type="CDD" id="cd01098">
    <property type="entry name" value="PAN_AP_plant"/>
    <property type="match status" value="1"/>
</dbReference>
<evidence type="ECO:0000256" key="12">
    <source>
        <dbReference type="ARBA" id="ARBA00023157"/>
    </source>
</evidence>
<evidence type="ECO:0000256" key="19">
    <source>
        <dbReference type="SAM" id="Phobius"/>
    </source>
</evidence>
<evidence type="ECO:0000256" key="17">
    <source>
        <dbReference type="PIRNR" id="PIRNR000641"/>
    </source>
</evidence>
<dbReference type="AlphaFoldDB" id="A0A1B6QP87"/>
<evidence type="ECO:0000313" key="24">
    <source>
        <dbReference type="EMBL" id="KXG39731.1"/>
    </source>
</evidence>
<dbReference type="PROSITE" id="PS50927">
    <property type="entry name" value="BULB_LECTIN"/>
    <property type="match status" value="1"/>
</dbReference>
<evidence type="ECO:0000256" key="15">
    <source>
        <dbReference type="ARBA" id="ARBA00047899"/>
    </source>
</evidence>
<evidence type="ECO:0000259" key="22">
    <source>
        <dbReference type="PROSITE" id="PS50927"/>
    </source>
</evidence>
<dbReference type="OrthoDB" id="643280at2759"/>
<dbReference type="Gene3D" id="2.90.10.10">
    <property type="entry name" value="Bulb-type lectin domain"/>
    <property type="match status" value="1"/>
</dbReference>
<dbReference type="InterPro" id="IPR017441">
    <property type="entry name" value="Protein_kinase_ATP_BS"/>
</dbReference>
<keyword evidence="2 17" id="KW-0723">Serine/threonine-protein kinase</keyword>
<keyword evidence="6 20" id="KW-0732">Signal</keyword>
<dbReference type="InterPro" id="IPR000858">
    <property type="entry name" value="S_locus_glycoprot_dom"/>
</dbReference>
<dbReference type="GO" id="GO:0016020">
    <property type="term" value="C:membrane"/>
    <property type="evidence" value="ECO:0007669"/>
    <property type="project" value="UniProtKB-SubCell"/>
</dbReference>
<dbReference type="SMART" id="SM00108">
    <property type="entry name" value="B_lectin"/>
    <property type="match status" value="1"/>
</dbReference>
<evidence type="ECO:0000256" key="5">
    <source>
        <dbReference type="ARBA" id="ARBA00022692"/>
    </source>
</evidence>
<dbReference type="Pfam" id="PF00069">
    <property type="entry name" value="Pkinase"/>
    <property type="match status" value="1"/>
</dbReference>
<evidence type="ECO:0000259" key="21">
    <source>
        <dbReference type="PROSITE" id="PS50011"/>
    </source>
</evidence>
<dbReference type="FunFam" id="1.10.510.10:FF:000384">
    <property type="entry name" value="G-type lectin S-receptor-like serine/threonine-protein kinase"/>
    <property type="match status" value="1"/>
</dbReference>
<evidence type="ECO:0000256" key="10">
    <source>
        <dbReference type="ARBA" id="ARBA00022989"/>
    </source>
</evidence>
<comment type="catalytic activity">
    <reaction evidence="16 17">
        <text>L-seryl-[protein] + ATP = O-phospho-L-seryl-[protein] + ADP + H(+)</text>
        <dbReference type="Rhea" id="RHEA:17989"/>
        <dbReference type="Rhea" id="RHEA-COMP:9863"/>
        <dbReference type="Rhea" id="RHEA-COMP:11604"/>
        <dbReference type="ChEBI" id="CHEBI:15378"/>
        <dbReference type="ChEBI" id="CHEBI:29999"/>
        <dbReference type="ChEBI" id="CHEBI:30616"/>
        <dbReference type="ChEBI" id="CHEBI:83421"/>
        <dbReference type="ChEBI" id="CHEBI:456216"/>
        <dbReference type="EC" id="2.7.11.1"/>
    </reaction>
</comment>
<evidence type="ECO:0000256" key="8">
    <source>
        <dbReference type="ARBA" id="ARBA00022777"/>
    </source>
</evidence>
<comment type="subcellular location">
    <subcellularLocation>
        <location evidence="1">Membrane</location>
        <topology evidence="1">Single-pass type I membrane protein</topology>
    </subcellularLocation>
</comment>
<dbReference type="InterPro" id="IPR008271">
    <property type="entry name" value="Ser/Thr_kinase_AS"/>
</dbReference>
<dbReference type="Gene3D" id="3.30.200.20">
    <property type="entry name" value="Phosphorylase Kinase, domain 1"/>
    <property type="match status" value="1"/>
</dbReference>
<dbReference type="CDD" id="cd00028">
    <property type="entry name" value="B_lectin"/>
    <property type="match status" value="1"/>
</dbReference>
<dbReference type="InParanoid" id="A0A1B6QP87"/>
<evidence type="ECO:0000256" key="18">
    <source>
        <dbReference type="PROSITE-ProRule" id="PRU10141"/>
    </source>
</evidence>
<evidence type="ECO:0000256" key="1">
    <source>
        <dbReference type="ARBA" id="ARBA00004479"/>
    </source>
</evidence>
<evidence type="ECO:0000256" key="9">
    <source>
        <dbReference type="ARBA" id="ARBA00022840"/>
    </source>
</evidence>
<dbReference type="OMA" id="IEYTIGH"/>
<evidence type="ECO:0000256" key="2">
    <source>
        <dbReference type="ARBA" id="ARBA00022527"/>
    </source>
</evidence>
<evidence type="ECO:0000256" key="11">
    <source>
        <dbReference type="ARBA" id="ARBA00023136"/>
    </source>
</evidence>
<dbReference type="FunFam" id="3.30.200.20:FF:000178">
    <property type="entry name" value="serine/threonine-protein kinase PBS1-like"/>
    <property type="match status" value="1"/>
</dbReference>
<evidence type="ECO:0000256" key="3">
    <source>
        <dbReference type="ARBA" id="ARBA00022536"/>
    </source>
</evidence>
<feature type="domain" description="Apple" evidence="23">
    <location>
        <begin position="354"/>
        <end position="437"/>
    </location>
</feature>
<comment type="similarity">
    <text evidence="17">Belongs to the protein kinase superfamily. Ser/Thr protein kinase family.</text>
</comment>
<keyword evidence="14" id="KW-0325">Glycoprotein</keyword>
<dbReference type="Gene3D" id="1.10.510.10">
    <property type="entry name" value="Transferase(Phosphotransferase) domain 1"/>
    <property type="match status" value="1"/>
</dbReference>
<dbReference type="GO" id="GO:0004674">
    <property type="term" value="F:protein serine/threonine kinase activity"/>
    <property type="evidence" value="ECO:0007669"/>
    <property type="project" value="UniProtKB-KW"/>
</dbReference>
<dbReference type="EMBL" id="CM000760">
    <property type="protein sequence ID" value="KXG39731.1"/>
    <property type="molecule type" value="Genomic_DNA"/>
</dbReference>
<dbReference type="GO" id="GO:0005524">
    <property type="term" value="F:ATP binding"/>
    <property type="evidence" value="ECO:0007669"/>
    <property type="project" value="UniProtKB-UniRule"/>
</dbReference>
<evidence type="ECO:0000256" key="6">
    <source>
        <dbReference type="ARBA" id="ARBA00022729"/>
    </source>
</evidence>
<evidence type="ECO:0000259" key="23">
    <source>
        <dbReference type="PROSITE" id="PS50948"/>
    </source>
</evidence>
<keyword evidence="4 17" id="KW-0808">Transferase</keyword>
<evidence type="ECO:0000256" key="14">
    <source>
        <dbReference type="ARBA" id="ARBA00023180"/>
    </source>
</evidence>
<reference evidence="25" key="2">
    <citation type="journal article" date="2018" name="Plant J.">
        <title>The Sorghum bicolor reference genome: improved assembly, gene annotations, a transcriptome atlas, and signatures of genome organization.</title>
        <authorList>
            <person name="McCormick R.F."/>
            <person name="Truong S.K."/>
            <person name="Sreedasyam A."/>
            <person name="Jenkins J."/>
            <person name="Shu S."/>
            <person name="Sims D."/>
            <person name="Kennedy M."/>
            <person name="Amirebrahimi M."/>
            <person name="Weers B.D."/>
            <person name="McKinley B."/>
            <person name="Mattison A."/>
            <person name="Morishige D.T."/>
            <person name="Grimwood J."/>
            <person name="Schmutz J."/>
            <person name="Mullet J.E."/>
        </authorList>
    </citation>
    <scope>NUCLEOTIDE SEQUENCE [LARGE SCALE GENOMIC DNA]</scope>
    <source>
        <strain evidence="25">cv. BTx623</strain>
    </source>
</reference>
<dbReference type="SUPFAM" id="SSF56112">
    <property type="entry name" value="Protein kinase-like (PK-like)"/>
    <property type="match status" value="1"/>
</dbReference>
<dbReference type="Pfam" id="PF08276">
    <property type="entry name" value="PAN_2"/>
    <property type="match status" value="1"/>
</dbReference>
<protein>
    <recommendedName>
        <fullName evidence="17">Receptor-like serine/threonine-protein kinase</fullName>
        <ecNumber evidence="17">2.7.11.1</ecNumber>
    </recommendedName>
</protein>
<dbReference type="Pfam" id="PF00954">
    <property type="entry name" value="S_locus_glycop"/>
    <property type="match status" value="1"/>
</dbReference>
<feature type="transmembrane region" description="Helical" evidence="19">
    <location>
        <begin position="453"/>
        <end position="473"/>
    </location>
</feature>
<organism evidence="24 25">
    <name type="scientific">Sorghum bicolor</name>
    <name type="common">Sorghum</name>
    <name type="synonym">Sorghum vulgare</name>
    <dbReference type="NCBI Taxonomy" id="4558"/>
    <lineage>
        <taxon>Eukaryota</taxon>
        <taxon>Viridiplantae</taxon>
        <taxon>Streptophyta</taxon>
        <taxon>Embryophyta</taxon>
        <taxon>Tracheophyta</taxon>
        <taxon>Spermatophyta</taxon>
        <taxon>Magnoliopsida</taxon>
        <taxon>Liliopsida</taxon>
        <taxon>Poales</taxon>
        <taxon>Poaceae</taxon>
        <taxon>PACMAD clade</taxon>
        <taxon>Panicoideae</taxon>
        <taxon>Andropogonodae</taxon>
        <taxon>Andropogoneae</taxon>
        <taxon>Sorghinae</taxon>
        <taxon>Sorghum</taxon>
    </lineage>
</organism>
<feature type="binding site" evidence="18">
    <location>
        <position position="529"/>
    </location>
    <ligand>
        <name>ATP</name>
        <dbReference type="ChEBI" id="CHEBI:30616"/>
    </ligand>
</feature>
<dbReference type="PROSITE" id="PS50011">
    <property type="entry name" value="PROTEIN_KINASE_DOM"/>
    <property type="match status" value="1"/>
</dbReference>
<dbReference type="GO" id="GO:0106310">
    <property type="term" value="F:protein serine kinase activity"/>
    <property type="evidence" value="ECO:0007669"/>
    <property type="project" value="RHEA"/>
</dbReference>
<keyword evidence="25" id="KW-1185">Reference proteome</keyword>
<evidence type="ECO:0000256" key="7">
    <source>
        <dbReference type="ARBA" id="ARBA00022741"/>
    </source>
</evidence>
<dbReference type="InterPro" id="IPR000719">
    <property type="entry name" value="Prot_kinase_dom"/>
</dbReference>
<dbReference type="FunFam" id="2.90.10.10:FF:000005">
    <property type="entry name" value="G-type lectin S-receptor-like serine/threonine-protein kinase"/>
    <property type="match status" value="1"/>
</dbReference>
<dbReference type="PROSITE" id="PS00107">
    <property type="entry name" value="PROTEIN_KINASE_ATP"/>
    <property type="match status" value="1"/>
</dbReference>
<dbReference type="GO" id="GO:0048544">
    <property type="term" value="P:recognition of pollen"/>
    <property type="evidence" value="ECO:0007669"/>
    <property type="project" value="InterPro"/>
</dbReference>
<dbReference type="SMART" id="SM00473">
    <property type="entry name" value="PAN_AP"/>
    <property type="match status" value="1"/>
</dbReference>
<keyword evidence="13" id="KW-0675">Receptor</keyword>
<dbReference type="SMART" id="SM00220">
    <property type="entry name" value="S_TKc"/>
    <property type="match status" value="1"/>
</dbReference>
<evidence type="ECO:0000256" key="16">
    <source>
        <dbReference type="ARBA" id="ARBA00048679"/>
    </source>
</evidence>
<dbReference type="Pfam" id="PF01453">
    <property type="entry name" value="B_lectin"/>
    <property type="match status" value="1"/>
</dbReference>
<dbReference type="PANTHER" id="PTHR47974">
    <property type="entry name" value="OS07G0415500 PROTEIN"/>
    <property type="match status" value="1"/>
</dbReference>
<evidence type="ECO:0000313" key="25">
    <source>
        <dbReference type="Proteomes" id="UP000000768"/>
    </source>
</evidence>
<dbReference type="EC" id="2.7.11.1" evidence="17"/>
<dbReference type="InterPro" id="IPR024171">
    <property type="entry name" value="SRK-like_kinase"/>
</dbReference>
<keyword evidence="5 19" id="KW-0812">Transmembrane</keyword>
<dbReference type="CDD" id="cd14066">
    <property type="entry name" value="STKc_IRAK"/>
    <property type="match status" value="1"/>
</dbReference>
<feature type="signal peptide" evidence="20">
    <location>
        <begin position="1"/>
        <end position="18"/>
    </location>
</feature>
<accession>A0A1B6QP87</accession>
<dbReference type="InterPro" id="IPR003609">
    <property type="entry name" value="Pan_app"/>
</dbReference>
<feature type="domain" description="Protein kinase" evidence="21">
    <location>
        <begin position="501"/>
        <end position="774"/>
    </location>
</feature>
<evidence type="ECO:0000256" key="4">
    <source>
        <dbReference type="ARBA" id="ARBA00022679"/>
    </source>
</evidence>
<keyword evidence="12" id="KW-1015">Disulfide bond</keyword>
<name>A0A1B6QP87_SORBI</name>
<dbReference type="PROSITE" id="PS50948">
    <property type="entry name" value="PAN"/>
    <property type="match status" value="1"/>
</dbReference>
<feature type="domain" description="Bulb-type lectin" evidence="22">
    <location>
        <begin position="27"/>
        <end position="156"/>
    </location>
</feature>
<keyword evidence="10 19" id="KW-1133">Transmembrane helix</keyword>